<gene>
    <name evidence="3" type="ORF">NNC68_16095</name>
</gene>
<dbReference type="GO" id="GO:0006270">
    <property type="term" value="P:DNA replication initiation"/>
    <property type="evidence" value="ECO:0007669"/>
    <property type="project" value="InterPro"/>
</dbReference>
<name>A0AAW5IJ73_9BACT</name>
<organism evidence="3 4">
    <name type="scientific">Segatella copri</name>
    <dbReference type="NCBI Taxonomy" id="165179"/>
    <lineage>
        <taxon>Bacteria</taxon>
        <taxon>Pseudomonadati</taxon>
        <taxon>Bacteroidota</taxon>
        <taxon>Bacteroidia</taxon>
        <taxon>Bacteroidales</taxon>
        <taxon>Prevotellaceae</taxon>
        <taxon>Segatella</taxon>
    </lineage>
</organism>
<evidence type="ECO:0000259" key="2">
    <source>
        <dbReference type="Pfam" id="PF01051"/>
    </source>
</evidence>
<dbReference type="InterPro" id="IPR036388">
    <property type="entry name" value="WH-like_DNA-bd_sf"/>
</dbReference>
<comment type="caution">
    <text evidence="3">The sequence shown here is derived from an EMBL/GenBank/DDBJ whole genome shotgun (WGS) entry which is preliminary data.</text>
</comment>
<dbReference type="EMBL" id="JANDWU010000074">
    <property type="protein sequence ID" value="MCP9550967.1"/>
    <property type="molecule type" value="Genomic_DNA"/>
</dbReference>
<accession>A0AAW5IJ73</accession>
<reference evidence="3" key="1">
    <citation type="submission" date="2022-07" db="EMBL/GenBank/DDBJ databases">
        <title>Prevotella copri.</title>
        <authorList>
            <person name="Yang C."/>
        </authorList>
    </citation>
    <scope>NUCLEOTIDE SEQUENCE</scope>
    <source>
        <strain evidence="3">HF1805</strain>
    </source>
</reference>
<evidence type="ECO:0000256" key="1">
    <source>
        <dbReference type="ARBA" id="ARBA00038283"/>
    </source>
</evidence>
<dbReference type="Proteomes" id="UP001205506">
    <property type="component" value="Unassembled WGS sequence"/>
</dbReference>
<evidence type="ECO:0000313" key="3">
    <source>
        <dbReference type="EMBL" id="MCP9550967.1"/>
    </source>
</evidence>
<dbReference type="Pfam" id="PF01051">
    <property type="entry name" value="Rep3_N"/>
    <property type="match status" value="1"/>
</dbReference>
<comment type="similarity">
    <text evidence="1">Belongs to the initiator RepB protein family.</text>
</comment>
<dbReference type="InterPro" id="IPR000525">
    <property type="entry name" value="Initiator_Rep_WH1"/>
</dbReference>
<evidence type="ECO:0000313" key="4">
    <source>
        <dbReference type="Proteomes" id="UP001205506"/>
    </source>
</evidence>
<sequence>MARPIQPEQSELVKKTVFSYIVSSAKFKYNLTENRIKFALLDNLKALSGIPKNLDIRNHKFRMHKPQDSRVWEVEMPMSDILKYMGSEGTPKKNQALIRKAAKSMQTKIIEVENTATGDYWGAALIMNVYISRGSGIMKFIVADWVMTALLDYTHGFREFELETMMKLNSPYAMRFYELVANQDTGTQINMKVETLREWMGIKEGQYSRSYDLRKWVLEPSKKELDANCPWSFDFVEVKENPDNKRSKVVKYLITPRHIIENENQTLYKQSLQANITARLQLSPQAYDYLRYNLGFEVDEINKNKKTFIEAEEKIPDFVGFLSSLAGPSRLADKPKAYIVGACRKKAAEQANKL</sequence>
<dbReference type="InterPro" id="IPR036390">
    <property type="entry name" value="WH_DNA-bd_sf"/>
</dbReference>
<dbReference type="Pfam" id="PF21205">
    <property type="entry name" value="Rep3_C"/>
    <property type="match status" value="1"/>
</dbReference>
<dbReference type="Gene3D" id="1.10.10.10">
    <property type="entry name" value="Winged helix-like DNA-binding domain superfamily/Winged helix DNA-binding domain"/>
    <property type="match status" value="2"/>
</dbReference>
<dbReference type="GO" id="GO:0003887">
    <property type="term" value="F:DNA-directed DNA polymerase activity"/>
    <property type="evidence" value="ECO:0007669"/>
    <property type="project" value="InterPro"/>
</dbReference>
<dbReference type="RefSeq" id="WP_254986906.1">
    <property type="nucleotide sequence ID" value="NZ_JANDWU010000074.1"/>
</dbReference>
<dbReference type="AlphaFoldDB" id="A0AAW5IJ73"/>
<dbReference type="SUPFAM" id="SSF46785">
    <property type="entry name" value="Winged helix' DNA-binding domain"/>
    <property type="match status" value="1"/>
</dbReference>
<proteinExistence type="inferred from homology"/>
<protein>
    <submittedName>
        <fullName evidence="3">Replication initiation protein</fullName>
    </submittedName>
</protein>
<feature type="domain" description="Initiator Rep protein WH1" evidence="2">
    <location>
        <begin position="24"/>
        <end position="180"/>
    </location>
</feature>